<accession>A0AAV3R9L4</accession>
<organism evidence="2 3">
    <name type="scientific">Lithospermum erythrorhizon</name>
    <name type="common">Purple gromwell</name>
    <name type="synonym">Lithospermum officinale var. erythrorhizon</name>
    <dbReference type="NCBI Taxonomy" id="34254"/>
    <lineage>
        <taxon>Eukaryota</taxon>
        <taxon>Viridiplantae</taxon>
        <taxon>Streptophyta</taxon>
        <taxon>Embryophyta</taxon>
        <taxon>Tracheophyta</taxon>
        <taxon>Spermatophyta</taxon>
        <taxon>Magnoliopsida</taxon>
        <taxon>eudicotyledons</taxon>
        <taxon>Gunneridae</taxon>
        <taxon>Pentapetalae</taxon>
        <taxon>asterids</taxon>
        <taxon>lamiids</taxon>
        <taxon>Boraginales</taxon>
        <taxon>Boraginaceae</taxon>
        <taxon>Boraginoideae</taxon>
        <taxon>Lithospermeae</taxon>
        <taxon>Lithospermum</taxon>
    </lineage>
</organism>
<sequence length="99" mass="11266">MQANAFRLQEEEDDYSDDDFSDDEELQSPIDDVDPFIYFVDTVQVLKASDPSRFQNLTQSLDFHYQAIASGVAQHADQRRLEIEKEKMGKESSATVATS</sequence>
<evidence type="ECO:0000313" key="3">
    <source>
        <dbReference type="Proteomes" id="UP001454036"/>
    </source>
</evidence>
<gene>
    <name evidence="2" type="ORF">LIER_26370</name>
</gene>
<comment type="caution">
    <text evidence="2">The sequence shown here is derived from an EMBL/GenBank/DDBJ whole genome shotgun (WGS) entry which is preliminary data.</text>
</comment>
<evidence type="ECO:0000256" key="1">
    <source>
        <dbReference type="SAM" id="MobiDB-lite"/>
    </source>
</evidence>
<reference evidence="2 3" key="1">
    <citation type="submission" date="2024-01" db="EMBL/GenBank/DDBJ databases">
        <title>The complete chloroplast genome sequence of Lithospermum erythrorhizon: insights into the phylogenetic relationship among Boraginaceae species and the maternal lineages of purple gromwells.</title>
        <authorList>
            <person name="Okada T."/>
            <person name="Watanabe K."/>
        </authorList>
    </citation>
    <scope>NUCLEOTIDE SEQUENCE [LARGE SCALE GENOMIC DNA]</scope>
</reference>
<dbReference type="AlphaFoldDB" id="A0AAV3R9L4"/>
<evidence type="ECO:0000313" key="2">
    <source>
        <dbReference type="EMBL" id="GAA0172569.1"/>
    </source>
</evidence>
<dbReference type="Proteomes" id="UP001454036">
    <property type="component" value="Unassembled WGS sequence"/>
</dbReference>
<feature type="region of interest" description="Disordered" evidence="1">
    <location>
        <begin position="1"/>
        <end position="28"/>
    </location>
</feature>
<feature type="compositionally biased region" description="Acidic residues" evidence="1">
    <location>
        <begin position="10"/>
        <end position="28"/>
    </location>
</feature>
<name>A0AAV3R9L4_LITER</name>
<proteinExistence type="predicted"/>
<keyword evidence="3" id="KW-1185">Reference proteome</keyword>
<dbReference type="EMBL" id="BAABME010008190">
    <property type="protein sequence ID" value="GAA0172569.1"/>
    <property type="molecule type" value="Genomic_DNA"/>
</dbReference>
<protein>
    <submittedName>
        <fullName evidence="2">Transporter</fullName>
    </submittedName>
</protein>